<reference evidence="2 3" key="1">
    <citation type="submission" date="2009-10" db="EMBL/GenBank/DDBJ databases">
        <authorList>
            <person name="Weinstock G."/>
            <person name="Sodergren E."/>
            <person name="Clifton S."/>
            <person name="Fulton L."/>
            <person name="Fulton B."/>
            <person name="Courtney L."/>
            <person name="Fronick C."/>
            <person name="Harrison M."/>
            <person name="Strong C."/>
            <person name="Farmer C."/>
            <person name="Delahaunty K."/>
            <person name="Markovic C."/>
            <person name="Hall O."/>
            <person name="Minx P."/>
            <person name="Tomlinson C."/>
            <person name="Mitreva M."/>
            <person name="Nelson J."/>
            <person name="Hou S."/>
            <person name="Wollam A."/>
            <person name="Pepin K.H."/>
            <person name="Johnson M."/>
            <person name="Bhonagiri V."/>
            <person name="Nash W.E."/>
            <person name="Warren W."/>
            <person name="Chinwalla A."/>
            <person name="Mardis E.R."/>
            <person name="Wilson R.K."/>
        </authorList>
    </citation>
    <scope>NUCLEOTIDE SEQUENCE [LARGE SCALE GENOMIC DNA]</scope>
    <source>
        <strain evidence="3">ATCC 25996 / DSM 4631 / NCTC 10774 / M26</strain>
    </source>
</reference>
<organism evidence="2 3">
    <name type="scientific">Neisseria mucosa (strain ATCC 25996 / DSM 4631 / NCTC 10774 / M26)</name>
    <dbReference type="NCBI Taxonomy" id="546266"/>
    <lineage>
        <taxon>Bacteria</taxon>
        <taxon>Pseudomonadati</taxon>
        <taxon>Pseudomonadota</taxon>
        <taxon>Betaproteobacteria</taxon>
        <taxon>Neisseriales</taxon>
        <taxon>Neisseriaceae</taxon>
        <taxon>Neisseria</taxon>
    </lineage>
</organism>
<evidence type="ECO:0000313" key="2">
    <source>
        <dbReference type="EMBL" id="EFC88258.1"/>
    </source>
</evidence>
<comment type="caution">
    <text evidence="2">The sequence shown here is derived from an EMBL/GenBank/DDBJ whole genome shotgun (WGS) entry which is preliminary data.</text>
</comment>
<name>D2ZX55_NEIM2</name>
<evidence type="ECO:0000256" key="1">
    <source>
        <dbReference type="SAM" id="MobiDB-lite"/>
    </source>
</evidence>
<proteinExistence type="predicted"/>
<dbReference type="STRING" id="546266.NEIMUCOT_05204"/>
<sequence>MIRAFEYLTNLAVRCPLLSPLPRERDKVAENQRAVELGIRWQVNLKMFRLDSPIPSPRGRRLGRGQASRRLASLAKDTALSAQ</sequence>
<evidence type="ECO:0000313" key="3">
    <source>
        <dbReference type="Proteomes" id="UP000003344"/>
    </source>
</evidence>
<accession>D2ZX55</accession>
<gene>
    <name evidence="2" type="ORF">NEIMUCOT_05204</name>
</gene>
<dbReference type="Proteomes" id="UP000003344">
    <property type="component" value="Unassembled WGS sequence"/>
</dbReference>
<dbReference type="AlphaFoldDB" id="D2ZX55"/>
<protein>
    <submittedName>
        <fullName evidence="2">Uncharacterized protein</fullName>
    </submittedName>
</protein>
<feature type="region of interest" description="Disordered" evidence="1">
    <location>
        <begin position="52"/>
        <end position="83"/>
    </location>
</feature>
<dbReference type="EMBL" id="ACDX02000009">
    <property type="protein sequence ID" value="EFC88258.1"/>
    <property type="molecule type" value="Genomic_DNA"/>
</dbReference>